<dbReference type="InterPro" id="IPR049059">
    <property type="entry name" value="NAD_Glu_DH_HM1"/>
</dbReference>
<reference evidence="7 8" key="1">
    <citation type="submission" date="2024-05" db="EMBL/GenBank/DDBJ databases">
        <authorList>
            <person name="Liu Q."/>
            <person name="Xin Y.-H."/>
        </authorList>
    </citation>
    <scope>NUCLEOTIDE SEQUENCE [LARGE SCALE GENOMIC DNA]</scope>
    <source>
        <strain evidence="7 8">CGMCC 1.10181</strain>
    </source>
</reference>
<dbReference type="Pfam" id="PF21076">
    <property type="entry name" value="GDH_ACT2"/>
    <property type="match status" value="1"/>
</dbReference>
<dbReference type="Pfam" id="PF21079">
    <property type="entry name" value="GDH_HM2"/>
    <property type="match status" value="1"/>
</dbReference>
<dbReference type="Pfam" id="PF21075">
    <property type="entry name" value="GDH_ACT1"/>
    <property type="match status" value="1"/>
</dbReference>
<dbReference type="Pfam" id="PF21077">
    <property type="entry name" value="GDH_ACT3"/>
    <property type="match status" value="1"/>
</dbReference>
<evidence type="ECO:0000259" key="2">
    <source>
        <dbReference type="Pfam" id="PF05088"/>
    </source>
</evidence>
<evidence type="ECO:0000256" key="1">
    <source>
        <dbReference type="ARBA" id="ARBA00023002"/>
    </source>
</evidence>
<name>A0ABU9XZF2_9SPHN</name>
<organism evidence="7 8">
    <name type="scientific">Sphingomonas oligophenolica</name>
    <dbReference type="NCBI Taxonomy" id="301154"/>
    <lineage>
        <taxon>Bacteria</taxon>
        <taxon>Pseudomonadati</taxon>
        <taxon>Pseudomonadota</taxon>
        <taxon>Alphaproteobacteria</taxon>
        <taxon>Sphingomonadales</taxon>
        <taxon>Sphingomonadaceae</taxon>
        <taxon>Sphingomonas</taxon>
    </lineage>
</organism>
<accession>A0ABU9XZF2</accession>
<dbReference type="Gene3D" id="3.40.50.720">
    <property type="entry name" value="NAD(P)-binding Rossmann-like Domain"/>
    <property type="match status" value="1"/>
</dbReference>
<dbReference type="SUPFAM" id="SSF51735">
    <property type="entry name" value="NAD(P)-binding Rossmann-fold domains"/>
    <property type="match status" value="1"/>
</dbReference>
<feature type="domain" description="NAD-glutamate dehydrogenase ACT2" evidence="5">
    <location>
        <begin position="359"/>
        <end position="445"/>
    </location>
</feature>
<dbReference type="Pfam" id="PF21074">
    <property type="entry name" value="GDH_C"/>
    <property type="match status" value="1"/>
</dbReference>
<dbReference type="InterPro" id="IPR024727">
    <property type="entry name" value="NAD_Glu_DH_N_ACT1"/>
</dbReference>
<dbReference type="Pfam" id="PF05088">
    <property type="entry name" value="Bac_GDH_CD"/>
    <property type="match status" value="1"/>
</dbReference>
<evidence type="ECO:0000259" key="6">
    <source>
        <dbReference type="Pfam" id="PF21077"/>
    </source>
</evidence>
<dbReference type="InterPro" id="IPR049062">
    <property type="entry name" value="NAD_Glu_DH_ACT2"/>
</dbReference>
<dbReference type="InterPro" id="IPR049056">
    <property type="entry name" value="NAD_Glu_DH_HM3"/>
</dbReference>
<dbReference type="InterPro" id="IPR049064">
    <property type="entry name" value="NAD_Glu_DH_ACT3"/>
</dbReference>
<dbReference type="PANTHER" id="PTHR43403:SF1">
    <property type="entry name" value="NAD-SPECIFIC GLUTAMATE DEHYDROGENASE"/>
    <property type="match status" value="1"/>
</dbReference>
<dbReference type="Pfam" id="PF21073">
    <property type="entry name" value="GDH_HM1"/>
    <property type="match status" value="1"/>
</dbReference>
<dbReference type="PANTHER" id="PTHR43403">
    <property type="entry name" value="NAD-SPECIFIC GLUTAMATE DEHYDROGENASE"/>
    <property type="match status" value="1"/>
</dbReference>
<dbReference type="Pfam" id="PF21078">
    <property type="entry name" value="GDH_HM3"/>
    <property type="match status" value="1"/>
</dbReference>
<evidence type="ECO:0000313" key="7">
    <source>
        <dbReference type="EMBL" id="MEN2788939.1"/>
    </source>
</evidence>
<sequence length="1538" mass="164220">MARTTLKSLSDALAARLTKGALPGELQGFGKKEQAEAAAFMAATAGTRPAGAPVLALEPMPATDPRRRMRLAIVNDDMPFLVDSIAATIGAHGISVDRIIHPVLCVTRGPDGALTAVGEAGAPESMIYIEMERADARERKELVAAIERNLADVRSAVSDWQALQDVMAADAGALGTTEGAALLRWFLDRNFTLLGHETWREGKSEAPLGIARHAHAVPILAEASRALAIAWFEKGGEAPLLLKSNQISGVHRQVPLDLALVPIRPREKGSKKITGLSIHAGLWTSAALSSPPEDVPVLRARLAALEAKFGFDPASHAGKALTHALTALPHDLVTAFAAEALEEVALTAMSLADRPRPKLVLVRSILGRHLFAFVWLPRDDLSTARRIAIGDMLAEAANGTVLNWSIAMEDGVVAQIRYTIDLRGAGTMPDAAALDARIARMVRGWVPAVEAALAEGLEPARAARLALRHAATFPPAYRTGNSADEAARDILRLCRLGTPADRSVRIYRDANGAARLKIYRLGGALALSDAVPVLENFGFRVIEEVPTALADDEKGFVHEFLVESAGPVSGDTAILEDAIAAVLEGGSENDAFNRLIVDAGLAPASVVLFRAWFRYLRQAGLPYSLVTVVDALRRAPKVAAALIERFAAAHDPSRKAKNGAITATADAAIDLGLDAVSAIDDDRILRALRNVIAATLRTNAFAPAGAAALAFKLDSHLIPGLPAPVPWREIWVYSPRIEGIHLRAGPVARGGLRWSDRRDDFRTEILGLMKAQRVKNAVIVPTGAKGGFYPKQLPPVSNRDAWLAEGTESYRIFIRALLSVTDNIVEGAVVHPAGVVVHDGDDPYFVVAADKGTATFSDVANAIALENRFWLGDAFASGGSVGYDHKAMAITARGAWVSVQRHFAERGVDVQSQPIRVVGCGDMSGDVFGNGMLLSKALKIVAAFDHRHIFLDPDPDPAASWEERARMFALPRSSWADYNPSLISKGGGVYPRTDKKIRISKQVAKALGIEASEMEPGALISAILKSPVDLIWFGGIGTYVKAAAENNIQVGDPANDRLRVDAEDIRATAIGEGANLGVTQAGRIAFAARGGRINTDFIDNSAGVDCSDNEVNIKIALNREMIEGRLAYEKRNAFLASMTDDVAHLVLEDNRLQTLGLSIMEKDGAAAVPSYVRLIEIFEASGNLDRAVEGLASNDDLLRRAQEGHGLTRPELAVLLATAKLALQAAIEHGGLGLDPDLAPDLRAAFPPAMRKKFAAAIDQHRLRGEIVATKLANRIINRLGVLHPFELAEEEGAAMTDIAAMFVVVERLFDLPALWAEIETAAMPEAARIALFDEVSVATRSQIADLLRVTRSGAGPGAALARLGRGVAQLDKQTKALLLEEASAQSARIAATLEAEGAPKKLVQKVVRLFELDGAVGLADLGERLGIDEAVLTRAFTHLGQALGLDWAQANAARIVSSDPWERLLIAGLARDFQQLRLEFLGRGGGDPQQQVEAWLEANAGRVAQFKAVVDRARLAPAPNAAMLAQIAGQARVLLGR</sequence>
<dbReference type="InterPro" id="IPR007780">
    <property type="entry name" value="NAD_Glu_DH_bac"/>
</dbReference>
<evidence type="ECO:0000259" key="4">
    <source>
        <dbReference type="Pfam" id="PF21075"/>
    </source>
</evidence>
<feature type="domain" description="NAD-glutamate dehydrogenase N-terminal ACT1" evidence="4">
    <location>
        <begin position="23"/>
        <end position="142"/>
    </location>
</feature>
<dbReference type="InterPro" id="IPR046346">
    <property type="entry name" value="Aminoacid_DH-like_N_sf"/>
</dbReference>
<keyword evidence="8" id="KW-1185">Reference proteome</keyword>
<comment type="caution">
    <text evidence="7">The sequence shown here is derived from an EMBL/GenBank/DDBJ whole genome shotgun (WGS) entry which is preliminary data.</text>
</comment>
<dbReference type="InterPro" id="IPR048381">
    <property type="entry name" value="GDH_C"/>
</dbReference>
<feature type="domain" description="NAD-glutamate dehydrogenase catalytic" evidence="2">
    <location>
        <begin position="670"/>
        <end position="1159"/>
    </location>
</feature>
<protein>
    <submittedName>
        <fullName evidence="7">NAD-glutamate dehydrogenase domain-containing protein</fullName>
    </submittedName>
</protein>
<keyword evidence="1" id="KW-0560">Oxidoreductase</keyword>
<evidence type="ECO:0000259" key="5">
    <source>
        <dbReference type="Pfam" id="PF21076"/>
    </source>
</evidence>
<dbReference type="InterPro" id="IPR036291">
    <property type="entry name" value="NAD(P)-bd_dom_sf"/>
</dbReference>
<dbReference type="InterPro" id="IPR049058">
    <property type="entry name" value="NAD_Glu_DH_HM2"/>
</dbReference>
<gene>
    <name evidence="7" type="ORF">ABC974_04815</name>
</gene>
<feature type="domain" description="NAD-glutamate dehydrogenase ACT3" evidence="6">
    <location>
        <begin position="505"/>
        <end position="567"/>
    </location>
</feature>
<dbReference type="RefSeq" id="WP_343891598.1">
    <property type="nucleotide sequence ID" value="NZ_BAAAEH010000047.1"/>
</dbReference>
<dbReference type="PIRSF" id="PIRSF036761">
    <property type="entry name" value="GDH_Mll4104"/>
    <property type="match status" value="1"/>
</dbReference>
<proteinExistence type="predicted"/>
<dbReference type="SUPFAM" id="SSF53223">
    <property type="entry name" value="Aminoacid dehydrogenase-like, N-terminal domain"/>
    <property type="match status" value="1"/>
</dbReference>
<feature type="domain" description="NAD-specific glutamate dehydrogenase C-terminal" evidence="3">
    <location>
        <begin position="1204"/>
        <end position="1526"/>
    </location>
</feature>
<evidence type="ECO:0000313" key="8">
    <source>
        <dbReference type="Proteomes" id="UP001419910"/>
    </source>
</evidence>
<evidence type="ECO:0000259" key="3">
    <source>
        <dbReference type="Pfam" id="PF21074"/>
    </source>
</evidence>
<dbReference type="InterPro" id="IPR028971">
    <property type="entry name" value="NAD-GDH_cat"/>
</dbReference>
<dbReference type="EMBL" id="JBDIME010000003">
    <property type="protein sequence ID" value="MEN2788939.1"/>
    <property type="molecule type" value="Genomic_DNA"/>
</dbReference>
<dbReference type="Proteomes" id="UP001419910">
    <property type="component" value="Unassembled WGS sequence"/>
</dbReference>